<evidence type="ECO:0000313" key="2">
    <source>
        <dbReference type="EMBL" id="CBJ12834.1"/>
    </source>
</evidence>
<sequence length="173" mass="20525">MSRFPNKTHYELRQYFKKLSLEQLKEQNRSYGPHFENLEEKIDKCSQDLAAESKHWQTLKDQKSTHELSYDSVVLSEQEFRQNIESLNDIMDHSERFLARKSVGVSPSELYYQQLSCLENPIQQSNLMIERLANKLEHLTKKKKEAISELKTLNSIIEEKEQLNNVPQVVHRY</sequence>
<feature type="coiled-coil region" evidence="1">
    <location>
        <begin position="122"/>
        <end position="163"/>
    </location>
</feature>
<dbReference type="KEGG" id="llo:LLO_2415"/>
<protein>
    <submittedName>
        <fullName evidence="2">Uncharacterized protein</fullName>
    </submittedName>
</protein>
<dbReference type="Proteomes" id="UP000001060">
    <property type="component" value="Chromosome"/>
</dbReference>
<accession>D3HK72</accession>
<dbReference type="HOGENOM" id="CLU_1523341_0_0_6"/>
<dbReference type="eggNOG" id="ENOG5032BFB">
    <property type="taxonomic scope" value="Bacteria"/>
</dbReference>
<keyword evidence="3" id="KW-1185">Reference proteome</keyword>
<organism evidence="2 3">
    <name type="scientific">Legionella longbeachae serogroup 1 (strain NSW150)</name>
    <dbReference type="NCBI Taxonomy" id="661367"/>
    <lineage>
        <taxon>Bacteria</taxon>
        <taxon>Pseudomonadati</taxon>
        <taxon>Pseudomonadota</taxon>
        <taxon>Gammaproteobacteria</taxon>
        <taxon>Legionellales</taxon>
        <taxon>Legionellaceae</taxon>
        <taxon>Legionella</taxon>
    </lineage>
</organism>
<dbReference type="AlphaFoldDB" id="D3HK72"/>
<evidence type="ECO:0000313" key="3">
    <source>
        <dbReference type="Proteomes" id="UP000001060"/>
    </source>
</evidence>
<dbReference type="EMBL" id="FN650140">
    <property type="protein sequence ID" value="CBJ12834.1"/>
    <property type="molecule type" value="Genomic_DNA"/>
</dbReference>
<keyword evidence="1" id="KW-0175">Coiled coil</keyword>
<gene>
    <name evidence="2" type="ordered locus">LLO_2415</name>
</gene>
<dbReference type="RefSeq" id="WP_003635934.1">
    <property type="nucleotide sequence ID" value="NC_013861.1"/>
</dbReference>
<reference evidence="2 3" key="1">
    <citation type="journal article" date="2010" name="PLoS Genet.">
        <title>Analysis of the Legionella longbeachae genome and transcriptome uncovers unique strategies to cause Legionnaires' disease.</title>
        <authorList>
            <person name="Cazalet C."/>
            <person name="Gomez-Valero L."/>
            <person name="Rusniok C."/>
            <person name="Lomma M."/>
            <person name="Dervins-Ravault D."/>
            <person name="Newton H."/>
            <person name="Sansom F."/>
            <person name="Jarraud S."/>
            <person name="Zidane N."/>
            <person name="Ma L."/>
            <person name="Bouchier C."/>
            <person name="Etienne J."/>
            <person name="Hartland E."/>
            <person name="Buchrieser C."/>
        </authorList>
    </citation>
    <scope>NUCLEOTIDE SEQUENCE [LARGE SCALE GENOMIC DNA]</scope>
    <source>
        <strain evidence="2 3">NSW150</strain>
    </source>
</reference>
<dbReference type="GeneID" id="40926616"/>
<name>D3HK72_LEGLN</name>
<evidence type="ECO:0000256" key="1">
    <source>
        <dbReference type="SAM" id="Coils"/>
    </source>
</evidence>
<dbReference type="OrthoDB" id="5650543at2"/>
<proteinExistence type="predicted"/>